<dbReference type="InterPro" id="IPR020081">
    <property type="entry name" value="SsrA-bd_prot_CS"/>
</dbReference>
<feature type="compositionally biased region" description="Polar residues" evidence="4">
    <location>
        <begin position="141"/>
        <end position="150"/>
    </location>
</feature>
<dbReference type="GO" id="GO:0003723">
    <property type="term" value="F:RNA binding"/>
    <property type="evidence" value="ECO:0007669"/>
    <property type="project" value="UniProtKB-UniRule"/>
</dbReference>
<comment type="similarity">
    <text evidence="3">Belongs to the SmpB family.</text>
</comment>
<dbReference type="KEGG" id="din:Selin_1713"/>
<dbReference type="RefSeq" id="WP_013506322.1">
    <property type="nucleotide sequence ID" value="NC_014836.1"/>
</dbReference>
<evidence type="ECO:0000313" key="6">
    <source>
        <dbReference type="Proteomes" id="UP000002572"/>
    </source>
</evidence>
<dbReference type="InterPro" id="IPR023620">
    <property type="entry name" value="SmpB"/>
</dbReference>
<dbReference type="GO" id="GO:0070929">
    <property type="term" value="P:trans-translation"/>
    <property type="evidence" value="ECO:0007669"/>
    <property type="project" value="UniProtKB-UniRule"/>
</dbReference>
<evidence type="ECO:0000256" key="3">
    <source>
        <dbReference type="HAMAP-Rule" id="MF_00023"/>
    </source>
</evidence>
<gene>
    <name evidence="3" type="primary">smpB</name>
    <name evidence="5" type="ordered locus">Selin_1713</name>
</gene>
<keyword evidence="6" id="KW-1185">Reference proteome</keyword>
<dbReference type="eggNOG" id="COG0691">
    <property type="taxonomic scope" value="Bacteria"/>
</dbReference>
<keyword evidence="2 3" id="KW-0694">RNA-binding</keyword>
<name>E6W0U7_DESIS</name>
<dbReference type="PANTHER" id="PTHR30308">
    <property type="entry name" value="TMRNA-BINDING COMPONENT OF TRANS-TRANSLATION TAGGING COMPLEX"/>
    <property type="match status" value="1"/>
</dbReference>
<dbReference type="PANTHER" id="PTHR30308:SF2">
    <property type="entry name" value="SSRA-BINDING PROTEIN"/>
    <property type="match status" value="1"/>
</dbReference>
<dbReference type="FunCoup" id="E6W0U7">
    <property type="interactions" value="446"/>
</dbReference>
<dbReference type="SUPFAM" id="SSF74982">
    <property type="entry name" value="Small protein B (SmpB)"/>
    <property type="match status" value="1"/>
</dbReference>
<sequence length="150" mass="16832">MGIKIISDNRSARHHFEILETLETGVVLKGSEVKSIRQGKVNLKDAYCRVDRGELFLFQCHISPYEEAGPMAPDPTRVRKLLAHKMEIDKLAAKAQQGGLAIVPTKMYFKNGKVKVEVALGKGKKLHDKRESLKQKDAQREAQQALKSHS</sequence>
<comment type="function">
    <text evidence="3">Required for rescue of stalled ribosomes mediated by trans-translation. Binds to transfer-messenger RNA (tmRNA), required for stable association of tmRNA with ribosomes. tmRNA and SmpB together mimic tRNA shape, replacing the anticodon stem-loop with SmpB. tmRNA is encoded by the ssrA gene; the 2 termini fold to resemble tRNA(Ala) and it encodes a 'tag peptide', a short internal open reading frame. During trans-translation Ala-aminoacylated tmRNA acts like a tRNA, entering the A-site of stalled ribosomes, displacing the stalled mRNA. The ribosome then switches to translate the ORF on the tmRNA; the nascent peptide is terminated with the 'tag peptide' encoded by the tmRNA and targeted for degradation. The ribosome is freed to recommence translation, which seems to be the essential function of trans-translation.</text>
</comment>
<protein>
    <recommendedName>
        <fullName evidence="3">SsrA-binding protein</fullName>
    </recommendedName>
    <alternativeName>
        <fullName evidence="3">Small protein B</fullName>
    </alternativeName>
</protein>
<dbReference type="HAMAP" id="MF_00023">
    <property type="entry name" value="SmpB"/>
    <property type="match status" value="1"/>
</dbReference>
<dbReference type="Pfam" id="PF01668">
    <property type="entry name" value="SmpB"/>
    <property type="match status" value="1"/>
</dbReference>
<feature type="region of interest" description="Disordered" evidence="4">
    <location>
        <begin position="127"/>
        <end position="150"/>
    </location>
</feature>
<dbReference type="Gene3D" id="2.40.280.10">
    <property type="match status" value="1"/>
</dbReference>
<reference evidence="5 6" key="1">
    <citation type="submission" date="2010-12" db="EMBL/GenBank/DDBJ databases">
        <title>Complete sequence of Desulfurispirillum indicum S5.</title>
        <authorList>
            <consortium name="US DOE Joint Genome Institute"/>
            <person name="Lucas S."/>
            <person name="Copeland A."/>
            <person name="Lapidus A."/>
            <person name="Cheng J.-F."/>
            <person name="Goodwin L."/>
            <person name="Pitluck S."/>
            <person name="Chertkov O."/>
            <person name="Held B."/>
            <person name="Detter J.C."/>
            <person name="Han C."/>
            <person name="Tapia R."/>
            <person name="Land M."/>
            <person name="Hauser L."/>
            <person name="Kyrpides N."/>
            <person name="Ivanova N."/>
            <person name="Mikhailova N."/>
            <person name="Haggblom M."/>
            <person name="Rauschenbach I."/>
            <person name="Bini E."/>
            <person name="Woyke T."/>
        </authorList>
    </citation>
    <scope>NUCLEOTIDE SEQUENCE [LARGE SCALE GENOMIC DNA]</scope>
    <source>
        <strain evidence="6">ATCC BAA-1389 / DSM 22839 / S5</strain>
    </source>
</reference>
<evidence type="ECO:0000256" key="4">
    <source>
        <dbReference type="SAM" id="MobiDB-lite"/>
    </source>
</evidence>
<proteinExistence type="inferred from homology"/>
<dbReference type="HOGENOM" id="CLU_108953_0_0_0"/>
<evidence type="ECO:0000256" key="2">
    <source>
        <dbReference type="ARBA" id="ARBA00022884"/>
    </source>
</evidence>
<dbReference type="OrthoDB" id="9805462at2"/>
<dbReference type="CDD" id="cd09294">
    <property type="entry name" value="SmpB"/>
    <property type="match status" value="1"/>
</dbReference>
<dbReference type="GO" id="GO:0070930">
    <property type="term" value="P:trans-translation-dependent protein tagging"/>
    <property type="evidence" value="ECO:0007669"/>
    <property type="project" value="TreeGrafter"/>
</dbReference>
<evidence type="ECO:0000256" key="1">
    <source>
        <dbReference type="ARBA" id="ARBA00022490"/>
    </source>
</evidence>
<dbReference type="InterPro" id="IPR000037">
    <property type="entry name" value="SsrA-bd_prot"/>
</dbReference>
<evidence type="ECO:0000313" key="5">
    <source>
        <dbReference type="EMBL" id="ADU66442.1"/>
    </source>
</evidence>
<dbReference type="GO" id="GO:0005829">
    <property type="term" value="C:cytosol"/>
    <property type="evidence" value="ECO:0007669"/>
    <property type="project" value="TreeGrafter"/>
</dbReference>
<dbReference type="AlphaFoldDB" id="E6W0U7"/>
<dbReference type="NCBIfam" id="NF003843">
    <property type="entry name" value="PRK05422.1"/>
    <property type="match status" value="1"/>
</dbReference>
<dbReference type="InParanoid" id="E6W0U7"/>
<dbReference type="NCBIfam" id="TIGR00086">
    <property type="entry name" value="smpB"/>
    <property type="match status" value="1"/>
</dbReference>
<dbReference type="PROSITE" id="PS01317">
    <property type="entry name" value="SSRP"/>
    <property type="match status" value="1"/>
</dbReference>
<dbReference type="Proteomes" id="UP000002572">
    <property type="component" value="Chromosome"/>
</dbReference>
<dbReference type="STRING" id="653733.Selin_1713"/>
<comment type="subcellular location">
    <subcellularLocation>
        <location evidence="3">Cytoplasm</location>
    </subcellularLocation>
    <text evidence="3">The tmRNA-SmpB complex associates with stalled 70S ribosomes.</text>
</comment>
<accession>E6W0U7</accession>
<feature type="compositionally biased region" description="Basic and acidic residues" evidence="4">
    <location>
        <begin position="128"/>
        <end position="140"/>
    </location>
</feature>
<dbReference type="EMBL" id="CP002432">
    <property type="protein sequence ID" value="ADU66442.1"/>
    <property type="molecule type" value="Genomic_DNA"/>
</dbReference>
<keyword evidence="1 3" id="KW-0963">Cytoplasm</keyword>
<organism evidence="5 6">
    <name type="scientific">Desulfurispirillum indicum (strain ATCC BAA-1389 / DSM 22839 / S5)</name>
    <dbReference type="NCBI Taxonomy" id="653733"/>
    <lineage>
        <taxon>Bacteria</taxon>
        <taxon>Pseudomonadati</taxon>
        <taxon>Chrysiogenota</taxon>
        <taxon>Chrysiogenia</taxon>
        <taxon>Chrysiogenales</taxon>
        <taxon>Chrysiogenaceae</taxon>
        <taxon>Desulfurispirillum</taxon>
    </lineage>
</organism>